<sequence>MSTTSRSKYTNDFVPIKSITNGVIICENNDKVTGVKISPRNIFILDPSEQNLIINNLRNVYNMIDYEFWIIAADRPVDITAYLSRLQLLYNSEINPVRRKLIMEDINKANMFTTNNVVDTEFYLLFKEKDMDKIQKKIRSLIQNFASAQLVATQTSNDDLRIILDNFLNGGSTTTFGAVMS</sequence>
<name>A0A9D1CYD4_9FIRM</name>
<dbReference type="EMBL" id="DVFV01000006">
    <property type="protein sequence ID" value="HIQ90045.1"/>
    <property type="molecule type" value="Genomic_DNA"/>
</dbReference>
<protein>
    <submittedName>
        <fullName evidence="1">Uncharacterized protein</fullName>
    </submittedName>
</protein>
<reference evidence="1" key="2">
    <citation type="journal article" date="2021" name="PeerJ">
        <title>Extensive microbial diversity within the chicken gut microbiome revealed by metagenomics and culture.</title>
        <authorList>
            <person name="Gilroy R."/>
            <person name="Ravi A."/>
            <person name="Getino M."/>
            <person name="Pursley I."/>
            <person name="Horton D.L."/>
            <person name="Alikhan N.F."/>
            <person name="Baker D."/>
            <person name="Gharbi K."/>
            <person name="Hall N."/>
            <person name="Watson M."/>
            <person name="Adriaenssens E.M."/>
            <person name="Foster-Nyarko E."/>
            <person name="Jarju S."/>
            <person name="Secka A."/>
            <person name="Antonio M."/>
            <person name="Oren A."/>
            <person name="Chaudhuri R.R."/>
            <person name="La Ragione R."/>
            <person name="Hildebrand F."/>
            <person name="Pallen M.J."/>
        </authorList>
    </citation>
    <scope>NUCLEOTIDE SEQUENCE</scope>
    <source>
        <strain evidence="1">CHK147-3167</strain>
    </source>
</reference>
<gene>
    <name evidence="1" type="ORF">IAB27_00230</name>
</gene>
<evidence type="ECO:0000313" key="2">
    <source>
        <dbReference type="Proteomes" id="UP000886786"/>
    </source>
</evidence>
<comment type="caution">
    <text evidence="1">The sequence shown here is derived from an EMBL/GenBank/DDBJ whole genome shotgun (WGS) entry which is preliminary data.</text>
</comment>
<organism evidence="1 2">
    <name type="scientific">Candidatus Coprosoma intestinipullorum</name>
    <dbReference type="NCBI Taxonomy" id="2840752"/>
    <lineage>
        <taxon>Bacteria</taxon>
        <taxon>Bacillati</taxon>
        <taxon>Bacillota</taxon>
        <taxon>Bacillota incertae sedis</taxon>
        <taxon>Candidatus Coprosoma</taxon>
    </lineage>
</organism>
<dbReference type="AlphaFoldDB" id="A0A9D1CYD4"/>
<evidence type="ECO:0000313" key="1">
    <source>
        <dbReference type="EMBL" id="HIQ90045.1"/>
    </source>
</evidence>
<accession>A0A9D1CYD4</accession>
<proteinExistence type="predicted"/>
<reference evidence="1" key="1">
    <citation type="submission" date="2020-10" db="EMBL/GenBank/DDBJ databases">
        <authorList>
            <person name="Gilroy R."/>
        </authorList>
    </citation>
    <scope>NUCLEOTIDE SEQUENCE</scope>
    <source>
        <strain evidence="1">CHK147-3167</strain>
    </source>
</reference>
<dbReference type="Proteomes" id="UP000886786">
    <property type="component" value="Unassembled WGS sequence"/>
</dbReference>